<dbReference type="EMBL" id="JAACJM010000013">
    <property type="protein sequence ID" value="KAF5369493.1"/>
    <property type="molecule type" value="Genomic_DNA"/>
</dbReference>
<keyword evidence="4" id="KW-1185">Reference proteome</keyword>
<evidence type="ECO:0000313" key="3">
    <source>
        <dbReference type="EMBL" id="KAF5369493.1"/>
    </source>
</evidence>
<dbReference type="PROSITE" id="PS50181">
    <property type="entry name" value="FBOX"/>
    <property type="match status" value="1"/>
</dbReference>
<evidence type="ECO:0000256" key="1">
    <source>
        <dbReference type="SAM" id="MobiDB-lite"/>
    </source>
</evidence>
<organism evidence="3 4">
    <name type="scientific">Tetrapyrgos nigripes</name>
    <dbReference type="NCBI Taxonomy" id="182062"/>
    <lineage>
        <taxon>Eukaryota</taxon>
        <taxon>Fungi</taxon>
        <taxon>Dikarya</taxon>
        <taxon>Basidiomycota</taxon>
        <taxon>Agaricomycotina</taxon>
        <taxon>Agaricomycetes</taxon>
        <taxon>Agaricomycetidae</taxon>
        <taxon>Agaricales</taxon>
        <taxon>Marasmiineae</taxon>
        <taxon>Marasmiaceae</taxon>
        <taxon>Tetrapyrgos</taxon>
    </lineage>
</organism>
<gene>
    <name evidence="3" type="ORF">D9758_002641</name>
</gene>
<accession>A0A8H5GR45</accession>
<dbReference type="InterPro" id="IPR001810">
    <property type="entry name" value="F-box_dom"/>
</dbReference>
<feature type="domain" description="F-box" evidence="2">
    <location>
        <begin position="2"/>
        <end position="52"/>
    </location>
</feature>
<feature type="region of interest" description="Disordered" evidence="1">
    <location>
        <begin position="285"/>
        <end position="304"/>
    </location>
</feature>
<protein>
    <recommendedName>
        <fullName evidence="2">F-box domain-containing protein</fullName>
    </recommendedName>
</protein>
<dbReference type="Gene3D" id="1.20.1280.50">
    <property type="match status" value="1"/>
</dbReference>
<reference evidence="3 4" key="1">
    <citation type="journal article" date="2020" name="ISME J.">
        <title>Uncovering the hidden diversity of litter-decomposition mechanisms in mushroom-forming fungi.</title>
        <authorList>
            <person name="Floudas D."/>
            <person name="Bentzer J."/>
            <person name="Ahren D."/>
            <person name="Johansson T."/>
            <person name="Persson P."/>
            <person name="Tunlid A."/>
        </authorList>
    </citation>
    <scope>NUCLEOTIDE SEQUENCE [LARGE SCALE GENOMIC DNA]</scope>
    <source>
        <strain evidence="3 4">CBS 291.85</strain>
    </source>
</reference>
<comment type="caution">
    <text evidence="3">The sequence shown here is derived from an EMBL/GenBank/DDBJ whole genome shotgun (WGS) entry which is preliminary data.</text>
</comment>
<evidence type="ECO:0000313" key="4">
    <source>
        <dbReference type="Proteomes" id="UP000559256"/>
    </source>
</evidence>
<dbReference type="Gene3D" id="3.80.10.10">
    <property type="entry name" value="Ribonuclease Inhibitor"/>
    <property type="match status" value="1"/>
</dbReference>
<evidence type="ECO:0000259" key="2">
    <source>
        <dbReference type="PROSITE" id="PS50181"/>
    </source>
</evidence>
<dbReference type="OrthoDB" id="3359674at2759"/>
<name>A0A8H5GR45_9AGAR</name>
<dbReference type="SUPFAM" id="SSF52047">
    <property type="entry name" value="RNI-like"/>
    <property type="match status" value="1"/>
</dbReference>
<sequence>MSAPISSLPAELLIETFTFCAALDHLAPLTLSLVCGFWRRVILSSPRVWQYILLDDERAPAALLAQAQLWIKQSAPLHFNVRLHLHSADNILSLLSPFLPVIHRWGELVISGDHEETVYLPDVISRLDTLNDLSVSVCDKEYADDMSSSAVSTFSPYSPLWPNRINMHVLLSKIPEHLHPLRFTSISITEHCLSTHPKASEILHFLRSCPCVQTFCLTGLIHQDNHSRDVLPIVSLPSLKTLQLRSTCMTRQILSSIITPKLSELYLCHLNVDFRLPGDYHEAGDSEDDAHDFSQSPSSDRATGMGLRNLITRCNPPIKTLEMDFSDMRTKDFIWVFDRLTELEDFLIVASDMSNTVIRLLRPFMPKGVGDEGEIDPCLSPAPTHQIRLPRLKTLELHNCHRLSGEMIVDTLISRVKYTDRYIPEETMKEIAIVECDGFTPQHGQVLLKEIGTRVRIG</sequence>
<dbReference type="SUPFAM" id="SSF81383">
    <property type="entry name" value="F-box domain"/>
    <property type="match status" value="1"/>
</dbReference>
<dbReference type="AlphaFoldDB" id="A0A8H5GR45"/>
<dbReference type="InterPro" id="IPR032675">
    <property type="entry name" value="LRR_dom_sf"/>
</dbReference>
<proteinExistence type="predicted"/>
<dbReference type="Proteomes" id="UP000559256">
    <property type="component" value="Unassembled WGS sequence"/>
</dbReference>
<dbReference type="InterPro" id="IPR036047">
    <property type="entry name" value="F-box-like_dom_sf"/>
</dbReference>